<dbReference type="EMBL" id="MT732435">
    <property type="protein sequence ID" value="QQV89958.1"/>
    <property type="molecule type" value="Genomic_DNA"/>
</dbReference>
<keyword evidence="3" id="KW-1185">Reference proteome</keyword>
<evidence type="ECO:0000313" key="3">
    <source>
        <dbReference type="Proteomes" id="UP000693804"/>
    </source>
</evidence>
<proteinExistence type="predicted"/>
<organism evidence="2 3">
    <name type="scientific">Cellulophaga phage Ingeline_1</name>
    <dbReference type="NCBI Taxonomy" id="2745674"/>
    <lineage>
        <taxon>Viruses</taxon>
        <taxon>Duplodnaviria</taxon>
        <taxon>Heunggongvirae</taxon>
        <taxon>Uroviricota</taxon>
        <taxon>Caudoviricetes</taxon>
        <taxon>Duneviridae</taxon>
        <taxon>Ingelinevirus</taxon>
        <taxon>Ingelinevirus ingeline</taxon>
    </lineage>
</organism>
<protein>
    <submittedName>
        <fullName evidence="2">Uncharacterized protein</fullName>
    </submittedName>
</protein>
<sequence>MAIALYVIATPFFFYSYRLFPEDLTQISFLGLTIKAGLHGNLNYFAYYLFTKLVILILIIIWYVTNAFWWKQTLLVPISMLLFQIIAVINTSVNYIDEIDFWFSLPIIIAVLLPIIYTSKKLSFYTSSLDLKDEIETEINSITNQ</sequence>
<name>A0A8E4ZIF7_9CAUD</name>
<keyword evidence="1" id="KW-0472">Membrane</keyword>
<keyword evidence="1" id="KW-1133">Transmembrane helix</keyword>
<dbReference type="Proteomes" id="UP000693804">
    <property type="component" value="Segment"/>
</dbReference>
<evidence type="ECO:0000256" key="1">
    <source>
        <dbReference type="SAM" id="Phobius"/>
    </source>
</evidence>
<feature type="transmembrane region" description="Helical" evidence="1">
    <location>
        <begin position="99"/>
        <end position="117"/>
    </location>
</feature>
<evidence type="ECO:0000313" key="2">
    <source>
        <dbReference type="EMBL" id="QQV89958.1"/>
    </source>
</evidence>
<keyword evidence="1" id="KW-0812">Transmembrane</keyword>
<gene>
    <name evidence="2" type="ORF">Ingeline1_14</name>
</gene>
<accession>A0A8E4ZIF7</accession>
<feature type="transmembrane region" description="Helical" evidence="1">
    <location>
        <begin position="45"/>
        <end position="65"/>
    </location>
</feature>
<feature type="transmembrane region" description="Helical" evidence="1">
    <location>
        <begin position="74"/>
        <end position="93"/>
    </location>
</feature>
<reference evidence="2" key="1">
    <citation type="submission" date="2020-07" db="EMBL/GenBank/DDBJ databases">
        <title>Highly diverse flavobacterial phages as mortality factor during North Sea spring blooms.</title>
        <authorList>
            <person name="Bartlau N."/>
            <person name="Wichels A."/>
            <person name="Krohne G."/>
            <person name="Adriaenssens E.M."/>
            <person name="Heins A."/>
            <person name="Fuchs B.M."/>
            <person name="Amann R."/>
            <person name="Moraru C."/>
        </authorList>
    </citation>
    <scope>NUCLEOTIDE SEQUENCE</scope>
</reference>